<evidence type="ECO:0000256" key="5">
    <source>
        <dbReference type="ARBA" id="ARBA00022801"/>
    </source>
</evidence>
<reference evidence="10 14" key="2">
    <citation type="submission" date="2018-07" db="EMBL/GenBank/DDBJ databases">
        <title>High quality draft genome sequencing of Enterococcus faecium exhibiting probiotic potential isolated from mucus of freshwater fish.</title>
        <authorList>
            <person name="El-Jeni R."/>
            <person name="Ghedira K."/>
            <person name="Abdelhak S."/>
            <person name="El-Bour M."/>
            <person name="Bouhaouala-Zahar B."/>
        </authorList>
    </citation>
    <scope>NUCLEOTIDE SEQUENCE [LARGE SCALE GENOMIC DNA]</scope>
    <source>
        <strain evidence="10 14">R.A73</strain>
    </source>
</reference>
<dbReference type="Proteomes" id="UP000194885">
    <property type="component" value="Unassembled WGS sequence"/>
</dbReference>
<feature type="transmembrane region" description="Helical" evidence="8">
    <location>
        <begin position="46"/>
        <end position="71"/>
    </location>
</feature>
<keyword evidence="7 8" id="KW-0472">Membrane</keyword>
<reference evidence="9 13" key="3">
    <citation type="submission" date="2018-10" db="EMBL/GenBank/DDBJ databases">
        <title>Escaping from acidified nitrite in gastric host defense: Transcriptomic basis for resistance to free nitrous acid in Enterococcus faecalis.</title>
        <authorList>
            <person name="Yu Z."/>
            <person name="Shi D."/>
            <person name="Liu W."/>
            <person name="Meng F."/>
        </authorList>
    </citation>
    <scope>NUCLEOTIDE SEQUENCE [LARGE SCALE GENOMIC DNA]</scope>
    <source>
        <strain evidence="9 13">JE1</strain>
    </source>
</reference>
<keyword evidence="4 8" id="KW-0812">Transmembrane</keyword>
<dbReference type="EMBL" id="QOVC01000005">
    <property type="protein sequence ID" value="KAA0690798.1"/>
    <property type="molecule type" value="Genomic_DNA"/>
</dbReference>
<accession>A0A242BDX5</accession>
<keyword evidence="5" id="KW-0378">Hydrolase</keyword>
<evidence type="ECO:0000313" key="14">
    <source>
        <dbReference type="Proteomes" id="UP000448762"/>
    </source>
</evidence>
<evidence type="ECO:0000256" key="7">
    <source>
        <dbReference type="ARBA" id="ARBA00023136"/>
    </source>
</evidence>
<proteinExistence type="predicted"/>
<name>A0A242BDX5_ENTFC</name>
<dbReference type="GO" id="GO:0006508">
    <property type="term" value="P:proteolysis"/>
    <property type="evidence" value="ECO:0007669"/>
    <property type="project" value="UniProtKB-KW"/>
</dbReference>
<keyword evidence="2" id="KW-0673">Quorum sensing</keyword>
<feature type="transmembrane region" description="Helical" evidence="8">
    <location>
        <begin position="83"/>
        <end position="104"/>
    </location>
</feature>
<reference evidence="11 12" key="1">
    <citation type="submission" date="2017-05" db="EMBL/GenBank/DDBJ databases">
        <title>The Genome Sequence of Enterococcus faecium 7H8_DIV0219.</title>
        <authorList>
            <consortium name="The Broad Institute Genomics Platform"/>
            <consortium name="The Broad Institute Genomic Center for Infectious Diseases"/>
            <person name="Earl A."/>
            <person name="Manson A."/>
            <person name="Schwartman J."/>
            <person name="Gilmore M."/>
            <person name="Abouelleil A."/>
            <person name="Cao P."/>
            <person name="Chapman S."/>
            <person name="Cusick C."/>
            <person name="Shea T."/>
            <person name="Young S."/>
            <person name="Neafsey D."/>
            <person name="Nusbaum C."/>
            <person name="Birren B."/>
        </authorList>
    </citation>
    <scope>NUCLEOTIDE SEQUENCE [LARGE SCALE GENOMIC DNA]</scope>
    <source>
        <strain evidence="11 12">7H8_DIV0219</strain>
    </source>
</reference>
<evidence type="ECO:0000313" key="9">
    <source>
        <dbReference type="EMBL" id="AYM71909.1"/>
    </source>
</evidence>
<evidence type="ECO:0000313" key="11">
    <source>
        <dbReference type="EMBL" id="OTN93703.1"/>
    </source>
</evidence>
<keyword evidence="1" id="KW-1003">Cell membrane</keyword>
<dbReference type="Proteomes" id="UP000275747">
    <property type="component" value="Chromosome"/>
</dbReference>
<dbReference type="Pfam" id="PF04647">
    <property type="entry name" value="AgrB"/>
    <property type="match status" value="1"/>
</dbReference>
<keyword evidence="6 8" id="KW-1133">Transmembrane helix</keyword>
<dbReference type="EMBL" id="CP033041">
    <property type="protein sequence ID" value="AYM71909.1"/>
    <property type="molecule type" value="Genomic_DNA"/>
</dbReference>
<evidence type="ECO:0000313" key="13">
    <source>
        <dbReference type="Proteomes" id="UP000275747"/>
    </source>
</evidence>
<feature type="transmembrane region" description="Helical" evidence="8">
    <location>
        <begin position="110"/>
        <end position="127"/>
    </location>
</feature>
<sequence length="199" mass="22894">MGNSIEERLSDLLLKKMVNYFEFSREDSLKINYGLTILIVNLSKALAIYLSAIILGVFLETLLSHVTFCILRHNNYGFHFENSLICTLFGIFSFPISAVLLNWMNFRFSLWGLVIVSITFIAVTWRFAPSYTKYVGKDVGNHSRIKSLLTTINILILCVLSPFTDLTVFMVWGVFISNLLVLLNELKRRYRVGKCFKVE</sequence>
<evidence type="ECO:0000313" key="12">
    <source>
        <dbReference type="Proteomes" id="UP000194885"/>
    </source>
</evidence>
<gene>
    <name evidence="11" type="ORF">A5810_001579</name>
    <name evidence="9" type="ORF">D9Z05_00850</name>
    <name evidence="10" type="ORF">DTX73_08030</name>
</gene>
<dbReference type="GO" id="GO:0008233">
    <property type="term" value="F:peptidase activity"/>
    <property type="evidence" value="ECO:0007669"/>
    <property type="project" value="UniProtKB-KW"/>
</dbReference>
<dbReference type="GO" id="GO:0016020">
    <property type="term" value="C:membrane"/>
    <property type="evidence" value="ECO:0007669"/>
    <property type="project" value="InterPro"/>
</dbReference>
<dbReference type="Proteomes" id="UP000448762">
    <property type="component" value="Unassembled WGS sequence"/>
</dbReference>
<evidence type="ECO:0000256" key="1">
    <source>
        <dbReference type="ARBA" id="ARBA00022475"/>
    </source>
</evidence>
<evidence type="ECO:0000256" key="2">
    <source>
        <dbReference type="ARBA" id="ARBA00022654"/>
    </source>
</evidence>
<dbReference type="AlphaFoldDB" id="A0A242BDX5"/>
<evidence type="ECO:0000313" key="10">
    <source>
        <dbReference type="EMBL" id="KAA0690798.1"/>
    </source>
</evidence>
<organism evidence="11 12">
    <name type="scientific">Enterococcus faecium</name>
    <name type="common">Streptococcus faecium</name>
    <dbReference type="NCBI Taxonomy" id="1352"/>
    <lineage>
        <taxon>Bacteria</taxon>
        <taxon>Bacillati</taxon>
        <taxon>Bacillota</taxon>
        <taxon>Bacilli</taxon>
        <taxon>Lactobacillales</taxon>
        <taxon>Enterococcaceae</taxon>
        <taxon>Enterococcus</taxon>
    </lineage>
</organism>
<evidence type="ECO:0000256" key="4">
    <source>
        <dbReference type="ARBA" id="ARBA00022692"/>
    </source>
</evidence>
<evidence type="ECO:0000256" key="8">
    <source>
        <dbReference type="SAM" id="Phobius"/>
    </source>
</evidence>
<dbReference type="SMART" id="SM00793">
    <property type="entry name" value="AgrB"/>
    <property type="match status" value="1"/>
</dbReference>
<dbReference type="GO" id="GO:0009372">
    <property type="term" value="P:quorum sensing"/>
    <property type="evidence" value="ECO:0007669"/>
    <property type="project" value="UniProtKB-KW"/>
</dbReference>
<evidence type="ECO:0000256" key="6">
    <source>
        <dbReference type="ARBA" id="ARBA00022989"/>
    </source>
</evidence>
<dbReference type="InterPro" id="IPR006741">
    <property type="entry name" value="AgrB"/>
</dbReference>
<evidence type="ECO:0000256" key="3">
    <source>
        <dbReference type="ARBA" id="ARBA00022670"/>
    </source>
</evidence>
<keyword evidence="3" id="KW-0645">Protease</keyword>
<feature type="transmembrane region" description="Helical" evidence="8">
    <location>
        <begin position="147"/>
        <end position="163"/>
    </location>
</feature>
<dbReference type="RefSeq" id="WP_038398347.1">
    <property type="nucleotide sequence ID" value="NZ_CABGQB010000002.1"/>
</dbReference>
<protein>
    <submittedName>
        <fullName evidence="9">Accessory regulator</fullName>
    </submittedName>
</protein>
<dbReference type="EMBL" id="NGKW01000003">
    <property type="protein sequence ID" value="OTN93703.1"/>
    <property type="molecule type" value="Genomic_DNA"/>
</dbReference>